<dbReference type="InterPro" id="IPR005821">
    <property type="entry name" value="Ion_trans_dom"/>
</dbReference>
<feature type="transmembrane region" description="Helical" evidence="13">
    <location>
        <begin position="581"/>
        <end position="599"/>
    </location>
</feature>
<evidence type="ECO:0000256" key="6">
    <source>
        <dbReference type="ARBA" id="ARBA00022837"/>
    </source>
</evidence>
<feature type="domain" description="Ion transport" evidence="14">
    <location>
        <begin position="549"/>
        <end position="702"/>
    </location>
</feature>
<dbReference type="PANTHER" id="PTHR45628">
    <property type="entry name" value="VOLTAGE-DEPENDENT CALCIUM CHANNEL TYPE A SUBUNIT ALPHA-1"/>
    <property type="match status" value="1"/>
</dbReference>
<feature type="non-terminal residue" evidence="15">
    <location>
        <position position="1"/>
    </location>
</feature>
<feature type="domain" description="Ion transport" evidence="14">
    <location>
        <begin position="69"/>
        <end position="150"/>
    </location>
</feature>
<evidence type="ECO:0000313" key="15">
    <source>
        <dbReference type="EMBL" id="KAK7070796.1"/>
    </source>
</evidence>
<evidence type="ECO:0000256" key="10">
    <source>
        <dbReference type="ARBA" id="ARBA00023136"/>
    </source>
</evidence>
<reference evidence="15 16" key="1">
    <citation type="submission" date="2023-11" db="EMBL/GenBank/DDBJ databases">
        <title>Halocaridina rubra genome assembly.</title>
        <authorList>
            <person name="Smith C."/>
        </authorList>
    </citation>
    <scope>NUCLEOTIDE SEQUENCE [LARGE SCALE GENOMIC DNA]</scope>
    <source>
        <strain evidence="15">EP-1</strain>
        <tissue evidence="15">Whole</tissue>
    </source>
</reference>
<dbReference type="Gene3D" id="1.10.287.70">
    <property type="match status" value="1"/>
</dbReference>
<organism evidence="15 16">
    <name type="scientific">Halocaridina rubra</name>
    <name type="common">Hawaiian red shrimp</name>
    <dbReference type="NCBI Taxonomy" id="373956"/>
    <lineage>
        <taxon>Eukaryota</taxon>
        <taxon>Metazoa</taxon>
        <taxon>Ecdysozoa</taxon>
        <taxon>Arthropoda</taxon>
        <taxon>Crustacea</taxon>
        <taxon>Multicrustacea</taxon>
        <taxon>Malacostraca</taxon>
        <taxon>Eumalacostraca</taxon>
        <taxon>Eucarida</taxon>
        <taxon>Decapoda</taxon>
        <taxon>Pleocyemata</taxon>
        <taxon>Caridea</taxon>
        <taxon>Atyoidea</taxon>
        <taxon>Atyidae</taxon>
        <taxon>Halocaridina</taxon>
    </lineage>
</organism>
<keyword evidence="4" id="KW-0107">Calcium channel</keyword>
<dbReference type="FunFam" id="1.20.120.350:FF:000007">
    <property type="entry name" value="Voltage-dependent T-type calcium channel subunit alpha"/>
    <property type="match status" value="1"/>
</dbReference>
<dbReference type="InterPro" id="IPR027359">
    <property type="entry name" value="Volt_channel_dom_sf"/>
</dbReference>
<comment type="caution">
    <text evidence="15">The sequence shown here is derived from an EMBL/GenBank/DDBJ whole genome shotgun (WGS) entry which is preliminary data.</text>
</comment>
<keyword evidence="16" id="KW-1185">Reference proteome</keyword>
<evidence type="ECO:0000256" key="2">
    <source>
        <dbReference type="ARBA" id="ARBA00022448"/>
    </source>
</evidence>
<feature type="transmembrane region" description="Helical" evidence="13">
    <location>
        <begin position="683"/>
        <end position="703"/>
    </location>
</feature>
<sequence>PITSYFKVADQEKDYICSLPKDNGMHQCQNLPPMLYEGLICNDSAQVGAPNEPTNDSCVNWNQYYTDCRPGDKNPFQGAISFDNIGLAWVAIFLVISLEGWTDIMYYVQDAHSFWDWIYFVLLIVIGSFFMINLCLVVIATQFSETKKREMERMKMERARFHSTSTLASGSTSEPNSCYTEIIKYIAHLWRRARRKLYSRYRQFRRRHRSDHPRQLSLKKQRRRRQYEAAQSAIIGREGMGVSGTLIPLPSSGGVSPGGDVALMNNICSASPQLLSPPEALEYHEDTLNASAPRASPEFSDVDPQTSPRRPVLLKIPSGASGDGNSGNELVPMSPGGQVICTPRQRRRSSVMFSDVVLLHGHSGDTATRNVCHSEKTTQTDDDPLDPTYFREPLPPSPNTLGPSLLPAGLLANTLLPPTKEKSSLRPVSRTPSYNGSGGKGSLTCGELLALSGALSAALPTHLGIDSRSVHTLYSSLAKGVKHFSAPTLFFSADQAPAGLSEYYSNSDSCNSDSDWSEDDWSEEEKRPPSALKKVFMKIRSYIKKLVEHQYFQRGILVAILINTLSMGIEYHNQPETLTLIVERSNLIFSAIFAVEMLLKIIADGPFGYISNGFNVFDGIIVVLSVVEMYESYTTVQDTEQAGQGSGLSVLRTFRLLRILKLVRFMPQLRRQLFVMLRTLDNVAIFFSLLILFIFIFSLATTMRQCNIYHCIMTEIYFNGVLNLQCSSVLQDASQPNFPRNSEHT</sequence>
<keyword evidence="11" id="KW-0407">Ion channel</keyword>
<keyword evidence="7" id="KW-0851">Voltage-gated channel</keyword>
<feature type="region of interest" description="Disordered" evidence="12">
    <location>
        <begin position="506"/>
        <end position="525"/>
    </location>
</feature>
<dbReference type="InterPro" id="IPR050599">
    <property type="entry name" value="VDCC_alpha-1_subunit"/>
</dbReference>
<keyword evidence="8 13" id="KW-1133">Transmembrane helix</keyword>
<dbReference type="AlphaFoldDB" id="A0AAN8WUU9"/>
<dbReference type="GO" id="GO:0005891">
    <property type="term" value="C:voltage-gated calcium channel complex"/>
    <property type="evidence" value="ECO:0007669"/>
    <property type="project" value="TreeGrafter"/>
</dbReference>
<dbReference type="PANTHER" id="PTHR45628:SF22">
    <property type="entry name" value="VOLTAGE-DEPENDENT T-TYPE CALCIUM CHANNEL SUBUNIT ALPHA"/>
    <property type="match status" value="1"/>
</dbReference>
<evidence type="ECO:0000256" key="13">
    <source>
        <dbReference type="SAM" id="Phobius"/>
    </source>
</evidence>
<evidence type="ECO:0000256" key="7">
    <source>
        <dbReference type="ARBA" id="ARBA00022882"/>
    </source>
</evidence>
<feature type="region of interest" description="Disordered" evidence="12">
    <location>
        <begin position="204"/>
        <end position="223"/>
    </location>
</feature>
<evidence type="ECO:0000259" key="14">
    <source>
        <dbReference type="Pfam" id="PF00520"/>
    </source>
</evidence>
<keyword evidence="6" id="KW-0106">Calcium</keyword>
<accession>A0AAN8WUU9</accession>
<name>A0AAN8WUU9_HALRR</name>
<dbReference type="GO" id="GO:0098703">
    <property type="term" value="P:calcium ion import across plasma membrane"/>
    <property type="evidence" value="ECO:0007669"/>
    <property type="project" value="TreeGrafter"/>
</dbReference>
<comment type="subcellular location">
    <subcellularLocation>
        <location evidence="1">Membrane</location>
        <topology evidence="1">Multi-pass membrane protein</topology>
    </subcellularLocation>
</comment>
<evidence type="ECO:0000256" key="1">
    <source>
        <dbReference type="ARBA" id="ARBA00004141"/>
    </source>
</evidence>
<dbReference type="Pfam" id="PF00520">
    <property type="entry name" value="Ion_trans"/>
    <property type="match status" value="2"/>
</dbReference>
<evidence type="ECO:0000256" key="4">
    <source>
        <dbReference type="ARBA" id="ARBA00022673"/>
    </source>
</evidence>
<feature type="region of interest" description="Disordered" evidence="12">
    <location>
        <begin position="418"/>
        <end position="440"/>
    </location>
</feature>
<feature type="transmembrane region" description="Helical" evidence="13">
    <location>
        <begin position="118"/>
        <end position="143"/>
    </location>
</feature>
<gene>
    <name evidence="15" type="primary">CACNA1G_2</name>
    <name evidence="15" type="ORF">SK128_024017</name>
</gene>
<dbReference type="SUPFAM" id="SSF81324">
    <property type="entry name" value="Voltage-gated potassium channels"/>
    <property type="match status" value="2"/>
</dbReference>
<dbReference type="EMBL" id="JAXCGZ010015237">
    <property type="protein sequence ID" value="KAK7070796.1"/>
    <property type="molecule type" value="Genomic_DNA"/>
</dbReference>
<evidence type="ECO:0000256" key="12">
    <source>
        <dbReference type="SAM" id="MobiDB-lite"/>
    </source>
</evidence>
<evidence type="ECO:0000256" key="9">
    <source>
        <dbReference type="ARBA" id="ARBA00023065"/>
    </source>
</evidence>
<dbReference type="Proteomes" id="UP001381693">
    <property type="component" value="Unassembled WGS sequence"/>
</dbReference>
<evidence type="ECO:0000313" key="16">
    <source>
        <dbReference type="Proteomes" id="UP001381693"/>
    </source>
</evidence>
<keyword evidence="2" id="KW-0813">Transport</keyword>
<evidence type="ECO:0000256" key="11">
    <source>
        <dbReference type="ARBA" id="ARBA00023303"/>
    </source>
</evidence>
<feature type="region of interest" description="Disordered" evidence="12">
    <location>
        <begin position="316"/>
        <end position="336"/>
    </location>
</feature>
<evidence type="ECO:0000256" key="3">
    <source>
        <dbReference type="ARBA" id="ARBA00022568"/>
    </source>
</evidence>
<dbReference type="Gene3D" id="1.20.120.350">
    <property type="entry name" value="Voltage-gated potassium channels. Chain C"/>
    <property type="match status" value="1"/>
</dbReference>
<evidence type="ECO:0000256" key="5">
    <source>
        <dbReference type="ARBA" id="ARBA00022692"/>
    </source>
</evidence>
<keyword evidence="10 13" id="KW-0472">Membrane</keyword>
<proteinExistence type="predicted"/>
<protein>
    <submittedName>
        <fullName evidence="15">Voltage-dependent T-type calcium channel subunit alpha-1G</fullName>
    </submittedName>
</protein>
<dbReference type="GO" id="GO:0008331">
    <property type="term" value="F:high voltage-gated calcium channel activity"/>
    <property type="evidence" value="ECO:0007669"/>
    <property type="project" value="TreeGrafter"/>
</dbReference>
<feature type="transmembrane region" description="Helical" evidence="13">
    <location>
        <begin position="79"/>
        <end position="98"/>
    </location>
</feature>
<keyword evidence="5 13" id="KW-0812">Transmembrane</keyword>
<evidence type="ECO:0000256" key="8">
    <source>
        <dbReference type="ARBA" id="ARBA00022989"/>
    </source>
</evidence>
<feature type="region of interest" description="Disordered" evidence="12">
    <location>
        <begin position="291"/>
        <end position="310"/>
    </location>
</feature>
<feature type="region of interest" description="Disordered" evidence="12">
    <location>
        <begin position="368"/>
        <end position="387"/>
    </location>
</feature>
<keyword evidence="3" id="KW-0109">Calcium transport</keyword>
<keyword evidence="9" id="KW-0406">Ion transport</keyword>